<dbReference type="InterPro" id="IPR000182">
    <property type="entry name" value="GNAT_dom"/>
</dbReference>
<protein>
    <submittedName>
        <fullName evidence="2">Acetyltransferase (GNAT) family protein</fullName>
    </submittedName>
</protein>
<dbReference type="OrthoDB" id="7057833at2"/>
<dbReference type="STRING" id="1610489.SAMN06295981_1573"/>
<dbReference type="InterPro" id="IPR016181">
    <property type="entry name" value="Acyl_CoA_acyltransferase"/>
</dbReference>
<dbReference type="Gene3D" id="3.40.630.30">
    <property type="match status" value="1"/>
</dbReference>
<evidence type="ECO:0000259" key="1">
    <source>
        <dbReference type="PROSITE" id="PS51186"/>
    </source>
</evidence>
<dbReference type="EMBL" id="FXAR01000005">
    <property type="protein sequence ID" value="SMG27240.1"/>
    <property type="molecule type" value="Genomic_DNA"/>
</dbReference>
<proteinExistence type="predicted"/>
<reference evidence="3" key="1">
    <citation type="submission" date="2017-04" db="EMBL/GenBank/DDBJ databases">
        <authorList>
            <person name="Varghese N."/>
            <person name="Submissions S."/>
        </authorList>
    </citation>
    <scope>NUCLEOTIDE SEQUENCE [LARGE SCALE GENOMIC DNA]</scope>
    <source>
        <strain evidence="3">VDS</strain>
    </source>
</reference>
<dbReference type="PANTHER" id="PTHR42791:SF1">
    <property type="entry name" value="N-ACETYLTRANSFERASE DOMAIN-CONTAINING PROTEIN"/>
    <property type="match status" value="1"/>
</dbReference>
<dbReference type="Pfam" id="PF00583">
    <property type="entry name" value="Acetyltransf_1"/>
    <property type="match status" value="1"/>
</dbReference>
<dbReference type="PROSITE" id="PS51186">
    <property type="entry name" value="GNAT"/>
    <property type="match status" value="1"/>
</dbReference>
<evidence type="ECO:0000313" key="2">
    <source>
        <dbReference type="EMBL" id="SMG27240.1"/>
    </source>
</evidence>
<evidence type="ECO:0000313" key="3">
    <source>
        <dbReference type="Proteomes" id="UP000193309"/>
    </source>
</evidence>
<dbReference type="SUPFAM" id="SSF55729">
    <property type="entry name" value="Acyl-CoA N-acyltransferases (Nat)"/>
    <property type="match status" value="1"/>
</dbReference>
<dbReference type="InterPro" id="IPR052523">
    <property type="entry name" value="Trichothecene_AcTrans"/>
</dbReference>
<dbReference type="PANTHER" id="PTHR42791">
    <property type="entry name" value="GNAT FAMILY ACETYLTRANSFERASE"/>
    <property type="match status" value="1"/>
</dbReference>
<sequence length="165" mass="17702">MTLRPGTPAGVLPAFFRSSFGHVRRHGRLMVAVDGADTVVGAIAWSAPGQWKTPAWRGVLAAPALLRTFADRGRRIDAATHAAHPTEEHWYLAGVAVDPAAQTGGVGTALIREGLDVADSEGQPVYLECVEELIPSYERFGFAVTGRIEPGQVGMWRQVRSGRTS</sequence>
<dbReference type="GO" id="GO:0016747">
    <property type="term" value="F:acyltransferase activity, transferring groups other than amino-acyl groups"/>
    <property type="evidence" value="ECO:0007669"/>
    <property type="project" value="InterPro"/>
</dbReference>
<feature type="domain" description="N-acetyltransferase" evidence="1">
    <location>
        <begin position="1"/>
        <end position="160"/>
    </location>
</feature>
<dbReference type="Proteomes" id="UP000193309">
    <property type="component" value="Unassembled WGS sequence"/>
</dbReference>
<dbReference type="CDD" id="cd04301">
    <property type="entry name" value="NAT_SF"/>
    <property type="match status" value="1"/>
</dbReference>
<keyword evidence="3" id="KW-1185">Reference proteome</keyword>
<keyword evidence="2" id="KW-0808">Transferase</keyword>
<organism evidence="2 3">
    <name type="scientific">Corynebacterium pollutisoli</name>
    <dbReference type="NCBI Taxonomy" id="1610489"/>
    <lineage>
        <taxon>Bacteria</taxon>
        <taxon>Bacillati</taxon>
        <taxon>Actinomycetota</taxon>
        <taxon>Actinomycetes</taxon>
        <taxon>Mycobacteriales</taxon>
        <taxon>Corynebacteriaceae</taxon>
        <taxon>Corynebacterium</taxon>
    </lineage>
</organism>
<dbReference type="AlphaFoldDB" id="A0A1X7JHM7"/>
<name>A0A1X7JHM7_9CORY</name>
<dbReference type="RefSeq" id="WP_085549695.1">
    <property type="nucleotide sequence ID" value="NZ_FXAR01000005.1"/>
</dbReference>
<accession>A0A1X7JHM7</accession>
<gene>
    <name evidence="2" type="ORF">SAMN06295981_1573</name>
</gene>